<gene>
    <name evidence="3" type="ORF">T310_3706</name>
</gene>
<dbReference type="SUPFAM" id="SSF56317">
    <property type="entry name" value="Carbon-nitrogen hydrolase"/>
    <property type="match status" value="1"/>
</dbReference>
<dbReference type="InterPro" id="IPR044149">
    <property type="entry name" value="Nitrilases_CHs"/>
</dbReference>
<dbReference type="PROSITE" id="PS50263">
    <property type="entry name" value="CN_HYDROLASE"/>
    <property type="match status" value="1"/>
</dbReference>
<dbReference type="AlphaFoldDB" id="A0A0F4YWQ7"/>
<dbReference type="STRING" id="1408163.A0A0F4YWQ7"/>
<sequence length="312" mass="34083">MATTSRTVKVAAVQAACVAFDLAASLRKLAQLTRQAKDAGAKLVVFPVENARSLRAWMCVRPGRKWYARYYDNAVAVPSAEYHKLSLVAKENAVFLQVGIVEKAGATLYCTTLLFARDGSLLSSHRKLIPTAAERIVWGRGAGDGLNVVETEIGKIGGLICWENYMPAARLALYQQGVEIYTAPNADDLPAWIASMQHIAKEGRCFVISSNQFLRISDFPADYPPYSEKRQAGQTDHIVSHGGSCICGPLGNIIAGPVWDKEEIVYATLDMAELTEARMDFDAVGSYARPDIFELKVNTKPASSVTFVESED</sequence>
<dbReference type="InterPro" id="IPR003010">
    <property type="entry name" value="C-N_Hydrolase"/>
</dbReference>
<evidence type="ECO:0000313" key="3">
    <source>
        <dbReference type="EMBL" id="KKA22271.1"/>
    </source>
</evidence>
<dbReference type="Proteomes" id="UP000053958">
    <property type="component" value="Unassembled WGS sequence"/>
</dbReference>
<dbReference type="GO" id="GO:0003824">
    <property type="term" value="F:catalytic activity"/>
    <property type="evidence" value="ECO:0007669"/>
    <property type="project" value="InterPro"/>
</dbReference>
<evidence type="ECO:0000313" key="4">
    <source>
        <dbReference type="Proteomes" id="UP000053958"/>
    </source>
</evidence>
<dbReference type="CDD" id="cd07564">
    <property type="entry name" value="nitrilases_CHs"/>
    <property type="match status" value="1"/>
</dbReference>
<comment type="similarity">
    <text evidence="1">Belongs to the carbon-nitrogen hydrolase superfamily. Nitrilase family.</text>
</comment>
<feature type="domain" description="CN hydrolase" evidence="2">
    <location>
        <begin position="8"/>
        <end position="271"/>
    </location>
</feature>
<dbReference type="GeneID" id="25316055"/>
<dbReference type="InterPro" id="IPR036526">
    <property type="entry name" value="C-N_Hydrolase_sf"/>
</dbReference>
<dbReference type="Pfam" id="PF00795">
    <property type="entry name" value="CN_hydrolase"/>
    <property type="match status" value="1"/>
</dbReference>
<dbReference type="PANTHER" id="PTHR46044">
    <property type="entry name" value="NITRILASE"/>
    <property type="match status" value="1"/>
</dbReference>
<proteinExistence type="inferred from homology"/>
<accession>A0A0F4YWQ7</accession>
<organism evidence="3 4">
    <name type="scientific">Rasamsonia emersonii (strain ATCC 16479 / CBS 393.64 / IMI 116815)</name>
    <dbReference type="NCBI Taxonomy" id="1408163"/>
    <lineage>
        <taxon>Eukaryota</taxon>
        <taxon>Fungi</taxon>
        <taxon>Dikarya</taxon>
        <taxon>Ascomycota</taxon>
        <taxon>Pezizomycotina</taxon>
        <taxon>Eurotiomycetes</taxon>
        <taxon>Eurotiomycetidae</taxon>
        <taxon>Eurotiales</taxon>
        <taxon>Trichocomaceae</taxon>
        <taxon>Rasamsonia</taxon>
    </lineage>
</organism>
<dbReference type="OrthoDB" id="10250282at2759"/>
<dbReference type="Gene3D" id="3.60.110.10">
    <property type="entry name" value="Carbon-nitrogen hydrolase"/>
    <property type="match status" value="1"/>
</dbReference>
<keyword evidence="4" id="KW-1185">Reference proteome</keyword>
<protein>
    <submittedName>
        <fullName evidence="3">Nitrilase</fullName>
    </submittedName>
</protein>
<evidence type="ECO:0000256" key="1">
    <source>
        <dbReference type="ARBA" id="ARBA00008129"/>
    </source>
</evidence>
<dbReference type="EMBL" id="LASV01000146">
    <property type="protein sequence ID" value="KKA22271.1"/>
    <property type="molecule type" value="Genomic_DNA"/>
</dbReference>
<reference evidence="3 4" key="1">
    <citation type="submission" date="2015-04" db="EMBL/GenBank/DDBJ databases">
        <authorList>
            <person name="Heijne W.H."/>
            <person name="Fedorova N.D."/>
            <person name="Nierman W.C."/>
            <person name="Vollebregt A.W."/>
            <person name="Zhao Z."/>
            <person name="Wu L."/>
            <person name="Kumar M."/>
            <person name="Stam H."/>
            <person name="van den Berg M.A."/>
            <person name="Pel H.J."/>
        </authorList>
    </citation>
    <scope>NUCLEOTIDE SEQUENCE [LARGE SCALE GENOMIC DNA]</scope>
    <source>
        <strain evidence="3 4">CBS 393.64</strain>
    </source>
</reference>
<name>A0A0F4YWQ7_RASE3</name>
<dbReference type="PANTHER" id="PTHR46044:SF1">
    <property type="entry name" value="CN HYDROLASE DOMAIN-CONTAINING PROTEIN"/>
    <property type="match status" value="1"/>
</dbReference>
<evidence type="ECO:0000259" key="2">
    <source>
        <dbReference type="PROSITE" id="PS50263"/>
    </source>
</evidence>
<dbReference type="RefSeq" id="XP_013328883.1">
    <property type="nucleotide sequence ID" value="XM_013473429.1"/>
</dbReference>
<comment type="caution">
    <text evidence="3">The sequence shown here is derived from an EMBL/GenBank/DDBJ whole genome shotgun (WGS) entry which is preliminary data.</text>
</comment>